<dbReference type="RefSeq" id="XP_070916260.1">
    <property type="nucleotide sequence ID" value="XM_071060159.1"/>
</dbReference>
<accession>A0ABQ0G9U8</accession>
<feature type="compositionally biased region" description="Polar residues" evidence="1">
    <location>
        <begin position="27"/>
        <end position="56"/>
    </location>
</feature>
<evidence type="ECO:0000256" key="1">
    <source>
        <dbReference type="SAM" id="MobiDB-lite"/>
    </source>
</evidence>
<feature type="region of interest" description="Disordered" evidence="1">
    <location>
        <begin position="421"/>
        <end position="460"/>
    </location>
</feature>
<sequence length="460" mass="51043">MAGTTRPAAREGPPSISISDLLPDYGDSNTNNNTILPNQQAAPSHQYDQYKQQTSFGPAPLSTPLDLSQEEEPTSPVQQMFTRIIKKKRSRRPAAQETDGTSMQPVGVGADAQHQAFEMSEPPEPVELDSHDMGNDNETEFGVDNTQALSQYKITRRILERQLQGPVPTYTPTVSFPALQLPVSMSSYAQATTASSVPQSSPAFGSFIQSWTLSDSSLSTSAYLPAFGQPPPERDSSKKDLLIVCEDRDKDFKGEERLGRFELYVTELRTDEGKDVCKGDTRLDNTAAIPTETKFISLLLSYQRYDGSIEFKDWATAEKHLGKEIADALRDMHTTRWSRLKYPIVKARALWTAAVHVLLERDFQACKSLWELMAIKPESYCQKLNYMAPNVLEVVKEKLDGLKLSFHQQKNEEAIASAKAVAAETAAPEPQVKNTENTLHKPQREGKSSSALPAAAEEPY</sequence>
<dbReference type="Proteomes" id="UP001628179">
    <property type="component" value="Unassembled WGS sequence"/>
</dbReference>
<gene>
    <name evidence="2" type="ORF">MFIFM68171_04739</name>
</gene>
<protein>
    <submittedName>
        <fullName evidence="2">Uncharacterized protein</fullName>
    </submittedName>
</protein>
<evidence type="ECO:0000313" key="3">
    <source>
        <dbReference type="Proteomes" id="UP001628179"/>
    </source>
</evidence>
<keyword evidence="3" id="KW-1185">Reference proteome</keyword>
<dbReference type="GeneID" id="98175482"/>
<organism evidence="2 3">
    <name type="scientific">Madurella fahalii</name>
    <dbReference type="NCBI Taxonomy" id="1157608"/>
    <lineage>
        <taxon>Eukaryota</taxon>
        <taxon>Fungi</taxon>
        <taxon>Dikarya</taxon>
        <taxon>Ascomycota</taxon>
        <taxon>Pezizomycotina</taxon>
        <taxon>Sordariomycetes</taxon>
        <taxon>Sordariomycetidae</taxon>
        <taxon>Sordariales</taxon>
        <taxon>Sordariales incertae sedis</taxon>
        <taxon>Madurella</taxon>
    </lineage>
</organism>
<name>A0ABQ0G9U8_9PEZI</name>
<comment type="caution">
    <text evidence="2">The sequence shown here is derived from an EMBL/GenBank/DDBJ whole genome shotgun (WGS) entry which is preliminary data.</text>
</comment>
<proteinExistence type="predicted"/>
<reference evidence="2 3" key="1">
    <citation type="submission" date="2024-09" db="EMBL/GenBank/DDBJ databases">
        <title>Itraconazole resistance in Madurella fahalii resulting from another homologue of gene encoding cytochrome P450 14-alpha sterol demethylase (CYP51).</title>
        <authorList>
            <person name="Yoshioka I."/>
            <person name="Fahal A.H."/>
            <person name="Kaneko S."/>
            <person name="Yaguchi T."/>
        </authorList>
    </citation>
    <scope>NUCLEOTIDE SEQUENCE [LARGE SCALE GENOMIC DNA]</scope>
    <source>
        <strain evidence="2 3">IFM 68171</strain>
    </source>
</reference>
<evidence type="ECO:0000313" key="2">
    <source>
        <dbReference type="EMBL" id="GAB1314529.1"/>
    </source>
</evidence>
<feature type="region of interest" description="Disordered" evidence="1">
    <location>
        <begin position="1"/>
        <end position="107"/>
    </location>
</feature>
<feature type="compositionally biased region" description="Low complexity" evidence="1">
    <location>
        <begin position="448"/>
        <end position="460"/>
    </location>
</feature>
<feature type="compositionally biased region" description="Basic and acidic residues" evidence="1">
    <location>
        <begin position="438"/>
        <end position="447"/>
    </location>
</feature>
<dbReference type="EMBL" id="BAAFSV010000002">
    <property type="protein sequence ID" value="GAB1314529.1"/>
    <property type="molecule type" value="Genomic_DNA"/>
</dbReference>